<dbReference type="HOGENOM" id="CLU_172083_0_0_1"/>
<feature type="region of interest" description="Disordered" evidence="1">
    <location>
        <begin position="1"/>
        <end position="41"/>
    </location>
</feature>
<evidence type="ECO:0000313" key="3">
    <source>
        <dbReference type="Proteomes" id="UP000017836"/>
    </source>
</evidence>
<evidence type="ECO:0000256" key="1">
    <source>
        <dbReference type="SAM" id="MobiDB-lite"/>
    </source>
</evidence>
<reference evidence="3" key="1">
    <citation type="journal article" date="2013" name="Science">
        <title>The Amborella genome and the evolution of flowering plants.</title>
        <authorList>
            <consortium name="Amborella Genome Project"/>
        </authorList>
    </citation>
    <scope>NUCLEOTIDE SEQUENCE [LARGE SCALE GENOMIC DNA]</scope>
</reference>
<name>W1PM59_AMBTC</name>
<feature type="region of interest" description="Disordered" evidence="1">
    <location>
        <begin position="80"/>
        <end position="112"/>
    </location>
</feature>
<sequence length="112" mass="12773">MNYNDDIPATNEGNVVEDMVEDEEDFDERNDGDDDDDGVMRDEWHEPTVVECWCHKVLGAPLGRKRGLYWFGKKSREPNITTTSLERGTGGQHHRLVIHDDDNSDDGQNIGQ</sequence>
<protein>
    <submittedName>
        <fullName evidence="2">Uncharacterized protein</fullName>
    </submittedName>
</protein>
<evidence type="ECO:0000313" key="2">
    <source>
        <dbReference type="EMBL" id="ERN08215.1"/>
    </source>
</evidence>
<dbReference type="Gramene" id="ERN08215">
    <property type="protein sequence ID" value="ERN08215"/>
    <property type="gene ID" value="AMTR_s00018p00201750"/>
</dbReference>
<accession>W1PM59</accession>
<gene>
    <name evidence="2" type="ORF">AMTR_s00018p00201750</name>
</gene>
<keyword evidence="3" id="KW-1185">Reference proteome</keyword>
<organism evidence="2 3">
    <name type="scientific">Amborella trichopoda</name>
    <dbReference type="NCBI Taxonomy" id="13333"/>
    <lineage>
        <taxon>Eukaryota</taxon>
        <taxon>Viridiplantae</taxon>
        <taxon>Streptophyta</taxon>
        <taxon>Embryophyta</taxon>
        <taxon>Tracheophyta</taxon>
        <taxon>Spermatophyta</taxon>
        <taxon>Magnoliopsida</taxon>
        <taxon>Amborellales</taxon>
        <taxon>Amborellaceae</taxon>
        <taxon>Amborella</taxon>
    </lineage>
</organism>
<dbReference type="Proteomes" id="UP000017836">
    <property type="component" value="Unassembled WGS sequence"/>
</dbReference>
<proteinExistence type="predicted"/>
<dbReference type="AlphaFoldDB" id="W1PM59"/>
<dbReference type="EMBL" id="KI393569">
    <property type="protein sequence ID" value="ERN08215.1"/>
    <property type="molecule type" value="Genomic_DNA"/>
</dbReference>
<feature type="compositionally biased region" description="Acidic residues" evidence="1">
    <location>
        <begin position="18"/>
        <end position="37"/>
    </location>
</feature>